<dbReference type="GO" id="GO:0005886">
    <property type="term" value="C:plasma membrane"/>
    <property type="evidence" value="ECO:0007669"/>
    <property type="project" value="UniProtKB-SubCell"/>
</dbReference>
<keyword evidence="4" id="KW-1003">Cell membrane</keyword>
<dbReference type="Pfam" id="PF00069">
    <property type="entry name" value="Pkinase"/>
    <property type="match status" value="1"/>
</dbReference>
<feature type="compositionally biased region" description="Basic and acidic residues" evidence="16">
    <location>
        <begin position="395"/>
        <end position="405"/>
    </location>
</feature>
<comment type="subcellular location">
    <subcellularLocation>
        <location evidence="1">Cell membrane</location>
        <topology evidence="1">Lipid-anchor</topology>
    </subcellularLocation>
</comment>
<comment type="catalytic activity">
    <reaction evidence="12">
        <text>L-threonyl-[protein] + ATP = O-phospho-L-threonyl-[protein] + ADP + H(+)</text>
        <dbReference type="Rhea" id="RHEA:46608"/>
        <dbReference type="Rhea" id="RHEA-COMP:11060"/>
        <dbReference type="Rhea" id="RHEA-COMP:11605"/>
        <dbReference type="ChEBI" id="CHEBI:15378"/>
        <dbReference type="ChEBI" id="CHEBI:30013"/>
        <dbReference type="ChEBI" id="CHEBI:30616"/>
        <dbReference type="ChEBI" id="CHEBI:61977"/>
        <dbReference type="ChEBI" id="CHEBI:456216"/>
        <dbReference type="EC" id="2.7.11.1"/>
    </reaction>
</comment>
<dbReference type="PROSITE" id="PS50011">
    <property type="entry name" value="PROTEIN_KINASE_DOM"/>
    <property type="match status" value="1"/>
</dbReference>
<evidence type="ECO:0000313" key="18">
    <source>
        <dbReference type="EMBL" id="KAG8084493.1"/>
    </source>
</evidence>
<dbReference type="InterPro" id="IPR008271">
    <property type="entry name" value="Ser/Thr_kinase_AS"/>
</dbReference>
<dbReference type="OrthoDB" id="4062651at2759"/>
<dbReference type="PROSITE" id="PS00107">
    <property type="entry name" value="PROTEIN_KINASE_ATP"/>
    <property type="match status" value="1"/>
</dbReference>
<gene>
    <name evidence="18" type="ORF">GUJ93_ZPchr0010g9812</name>
</gene>
<keyword evidence="7 14" id="KW-0547">Nucleotide-binding</keyword>
<comment type="similarity">
    <text evidence="2">Belongs to the protein kinase superfamily. Ser/Thr protein kinase family.</text>
</comment>
<comment type="caution">
    <text evidence="18">The sequence shown here is derived from an EMBL/GenBank/DDBJ whole genome shotgun (WGS) entry which is preliminary data.</text>
</comment>
<keyword evidence="9 14" id="KW-0067">ATP-binding</keyword>
<evidence type="ECO:0000256" key="2">
    <source>
        <dbReference type="ARBA" id="ARBA00008684"/>
    </source>
</evidence>
<dbReference type="AlphaFoldDB" id="A0A8J6BL03"/>
<feature type="region of interest" description="Disordered" evidence="16">
    <location>
        <begin position="28"/>
        <end position="69"/>
    </location>
</feature>
<evidence type="ECO:0000256" key="11">
    <source>
        <dbReference type="ARBA" id="ARBA00023288"/>
    </source>
</evidence>
<dbReference type="CDD" id="cd14066">
    <property type="entry name" value="STKc_IRAK"/>
    <property type="match status" value="1"/>
</dbReference>
<keyword evidence="19" id="KW-1185">Reference proteome</keyword>
<evidence type="ECO:0000256" key="8">
    <source>
        <dbReference type="ARBA" id="ARBA00022777"/>
    </source>
</evidence>
<evidence type="ECO:0000256" key="4">
    <source>
        <dbReference type="ARBA" id="ARBA00022475"/>
    </source>
</evidence>
<feature type="region of interest" description="Disordered" evidence="16">
    <location>
        <begin position="380"/>
        <end position="405"/>
    </location>
</feature>
<dbReference type="GO" id="GO:0005524">
    <property type="term" value="F:ATP binding"/>
    <property type="evidence" value="ECO:0007669"/>
    <property type="project" value="UniProtKB-UniRule"/>
</dbReference>
<evidence type="ECO:0000256" key="12">
    <source>
        <dbReference type="ARBA" id="ARBA00047899"/>
    </source>
</evidence>
<evidence type="ECO:0000256" key="13">
    <source>
        <dbReference type="ARBA" id="ARBA00048679"/>
    </source>
</evidence>
<evidence type="ECO:0000256" key="14">
    <source>
        <dbReference type="PROSITE-ProRule" id="PRU10141"/>
    </source>
</evidence>
<evidence type="ECO:0000256" key="16">
    <source>
        <dbReference type="SAM" id="MobiDB-lite"/>
    </source>
</evidence>
<keyword evidence="10" id="KW-0472">Membrane</keyword>
<sequence length="444" mass="49575">MSCFSCFKPDKKMLSKRMDARPVKVVKKVLTQHGSSHKNSESDKLQSVPSNHKQSSEAEDNTEYPKGNHVTAKTGKAFTFRELATATKNFRSDCLLGEGGFGMVYKGQLENGQLVAVKQLDLNGFQGNQEFLVEVMMLSLLHHPNLVRLVGFCADGNQRLLVYEYMALGSLADHLLDNTPEQVPLSWHVRMKIAHGTAKGLEYLHEKANPPVIYRDLKSANILLDEEYNPKLSDFGLAKLGPVEGKAYITTPVMGTYGYCAPEYIKTGQLTTKTDVYSFGVFLLELITGRRAIDTCKPACEQILVNWAKPMLKDRRRYHELVDPLLRGDYPERDLNQVVGVAAMCLQEEASLRPYMSDAVVALGFLAEVPAGYEGKISIAPQNKQAEDPSVTGRSKQDQRKIDRQRAVAEAIEWGAMRQKQRAQIQEKKAQSQGIIGPIDTNRL</sequence>
<dbReference type="PROSITE" id="PS00108">
    <property type="entry name" value="PROTEIN_KINASE_ST"/>
    <property type="match status" value="1"/>
</dbReference>
<reference evidence="18" key="2">
    <citation type="submission" date="2021-02" db="EMBL/GenBank/DDBJ databases">
        <authorList>
            <person name="Kimball J.A."/>
            <person name="Haas M.W."/>
            <person name="Macchietto M."/>
            <person name="Kono T."/>
            <person name="Duquette J."/>
            <person name="Shao M."/>
        </authorList>
    </citation>
    <scope>NUCLEOTIDE SEQUENCE</scope>
    <source>
        <tissue evidence="18">Fresh leaf tissue</tissue>
    </source>
</reference>
<dbReference type="FunFam" id="1.10.510.10:FF:000032">
    <property type="entry name" value="Serine/threonine-protein kinase PBS1"/>
    <property type="match status" value="1"/>
</dbReference>
<dbReference type="FunFam" id="3.30.200.20:FF:000244">
    <property type="entry name" value="Serine/threonine-protein kinase CDL1-like"/>
    <property type="match status" value="1"/>
</dbReference>
<evidence type="ECO:0000256" key="6">
    <source>
        <dbReference type="ARBA" id="ARBA00022679"/>
    </source>
</evidence>
<evidence type="ECO:0000256" key="7">
    <source>
        <dbReference type="ARBA" id="ARBA00022741"/>
    </source>
</evidence>
<evidence type="ECO:0000256" key="3">
    <source>
        <dbReference type="ARBA" id="ARBA00012513"/>
    </source>
</evidence>
<feature type="binding site" evidence="14">
    <location>
        <position position="118"/>
    </location>
    <ligand>
        <name>ATP</name>
        <dbReference type="ChEBI" id="CHEBI:30616"/>
    </ligand>
</feature>
<dbReference type="PANTHER" id="PTHR47985">
    <property type="entry name" value="OS07G0668900 PROTEIN"/>
    <property type="match status" value="1"/>
</dbReference>
<organism evidence="18 19">
    <name type="scientific">Zizania palustris</name>
    <name type="common">Northern wild rice</name>
    <dbReference type="NCBI Taxonomy" id="103762"/>
    <lineage>
        <taxon>Eukaryota</taxon>
        <taxon>Viridiplantae</taxon>
        <taxon>Streptophyta</taxon>
        <taxon>Embryophyta</taxon>
        <taxon>Tracheophyta</taxon>
        <taxon>Spermatophyta</taxon>
        <taxon>Magnoliopsida</taxon>
        <taxon>Liliopsida</taxon>
        <taxon>Poales</taxon>
        <taxon>Poaceae</taxon>
        <taxon>BOP clade</taxon>
        <taxon>Oryzoideae</taxon>
        <taxon>Oryzeae</taxon>
        <taxon>Zizaniinae</taxon>
        <taxon>Zizania</taxon>
    </lineage>
</organism>
<reference evidence="18" key="1">
    <citation type="journal article" date="2021" name="bioRxiv">
        <title>Whole Genome Assembly and Annotation of Northern Wild Rice, Zizania palustris L., Supports a Whole Genome Duplication in the Zizania Genus.</title>
        <authorList>
            <person name="Haas M."/>
            <person name="Kono T."/>
            <person name="Macchietto M."/>
            <person name="Millas R."/>
            <person name="McGilp L."/>
            <person name="Shao M."/>
            <person name="Duquette J."/>
            <person name="Hirsch C.N."/>
            <person name="Kimball J."/>
        </authorList>
    </citation>
    <scope>NUCLEOTIDE SEQUENCE</scope>
    <source>
        <tissue evidence="18">Fresh leaf tissue</tissue>
    </source>
</reference>
<dbReference type="InterPro" id="IPR000719">
    <property type="entry name" value="Prot_kinase_dom"/>
</dbReference>
<name>A0A8J6BL03_ZIZPA</name>
<dbReference type="SMART" id="SM00220">
    <property type="entry name" value="S_TKc"/>
    <property type="match status" value="1"/>
</dbReference>
<keyword evidence="11" id="KW-0449">Lipoprotein</keyword>
<evidence type="ECO:0000256" key="5">
    <source>
        <dbReference type="ARBA" id="ARBA00022527"/>
    </source>
</evidence>
<keyword evidence="6" id="KW-0808">Transferase</keyword>
<dbReference type="EC" id="2.7.11.1" evidence="3"/>
<evidence type="ECO:0000313" key="19">
    <source>
        <dbReference type="Proteomes" id="UP000729402"/>
    </source>
</evidence>
<dbReference type="Proteomes" id="UP000729402">
    <property type="component" value="Unassembled WGS sequence"/>
</dbReference>
<keyword evidence="8" id="KW-0418">Kinase</keyword>
<dbReference type="EMBL" id="JAAALK010000082">
    <property type="protein sequence ID" value="KAG8084493.1"/>
    <property type="molecule type" value="Genomic_DNA"/>
</dbReference>
<evidence type="ECO:0000256" key="10">
    <source>
        <dbReference type="ARBA" id="ARBA00023136"/>
    </source>
</evidence>
<proteinExistence type="inferred from homology"/>
<dbReference type="GO" id="GO:0004674">
    <property type="term" value="F:protein serine/threonine kinase activity"/>
    <property type="evidence" value="ECO:0007669"/>
    <property type="project" value="UniProtKB-KW"/>
</dbReference>
<protein>
    <recommendedName>
        <fullName evidence="3">non-specific serine/threonine protein kinase</fullName>
        <ecNumber evidence="3">2.7.11.1</ecNumber>
    </recommendedName>
</protein>
<keyword evidence="5 15" id="KW-0723">Serine/threonine-protein kinase</keyword>
<evidence type="ECO:0000256" key="15">
    <source>
        <dbReference type="RuleBase" id="RU000304"/>
    </source>
</evidence>
<dbReference type="InterPro" id="IPR017441">
    <property type="entry name" value="Protein_kinase_ATP_BS"/>
</dbReference>
<accession>A0A8J6BL03</accession>
<dbReference type="PANTHER" id="PTHR47985:SF55">
    <property type="entry name" value="OS05G0125300 PROTEIN"/>
    <property type="match status" value="1"/>
</dbReference>
<feature type="domain" description="Protein kinase" evidence="17">
    <location>
        <begin position="90"/>
        <end position="366"/>
    </location>
</feature>
<feature type="region of interest" description="Disordered" evidence="16">
    <location>
        <begin position="422"/>
        <end position="444"/>
    </location>
</feature>
<evidence type="ECO:0000256" key="9">
    <source>
        <dbReference type="ARBA" id="ARBA00022840"/>
    </source>
</evidence>
<evidence type="ECO:0000256" key="1">
    <source>
        <dbReference type="ARBA" id="ARBA00004193"/>
    </source>
</evidence>
<evidence type="ECO:0000259" key="17">
    <source>
        <dbReference type="PROSITE" id="PS50011"/>
    </source>
</evidence>
<comment type="catalytic activity">
    <reaction evidence="13">
        <text>L-seryl-[protein] + ATP = O-phospho-L-seryl-[protein] + ADP + H(+)</text>
        <dbReference type="Rhea" id="RHEA:17989"/>
        <dbReference type="Rhea" id="RHEA-COMP:9863"/>
        <dbReference type="Rhea" id="RHEA-COMP:11604"/>
        <dbReference type="ChEBI" id="CHEBI:15378"/>
        <dbReference type="ChEBI" id="CHEBI:29999"/>
        <dbReference type="ChEBI" id="CHEBI:30616"/>
        <dbReference type="ChEBI" id="CHEBI:83421"/>
        <dbReference type="ChEBI" id="CHEBI:456216"/>
        <dbReference type="EC" id="2.7.11.1"/>
    </reaction>
</comment>